<comment type="caution">
    <text evidence="4">The sequence shown here is derived from an EMBL/GenBank/DDBJ whole genome shotgun (WGS) entry which is preliminary data.</text>
</comment>
<dbReference type="SUPFAM" id="SSF55347">
    <property type="entry name" value="Glyceraldehyde-3-phosphate dehydrogenase-like, C-terminal domain"/>
    <property type="match status" value="1"/>
</dbReference>
<evidence type="ECO:0000313" key="5">
    <source>
        <dbReference type="Proteomes" id="UP000266441"/>
    </source>
</evidence>
<proteinExistence type="predicted"/>
<accession>A0A399D4U0</accession>
<evidence type="ECO:0000313" key="4">
    <source>
        <dbReference type="EMBL" id="RIH65440.1"/>
    </source>
</evidence>
<keyword evidence="5" id="KW-1185">Reference proteome</keyword>
<sequence>MEKIKNSTSCNNETENQRRKFLKNALAIGAFTVVPSHYVFGGFDAKGNKRPTPPSDKVNLACCGIGHQGNYDINKLFDTGLANVVALCDVDLGGPRTLEIMEKFPDAPRFYDFREMFDKKGNQIDAVSVATPDFSHFPITILAMSLGKHVFVEKPLTHTFQEAELLIKAEKKYKVACQMGNQGHSGANYFQFKTWVEAGIIKNVSKITVFMNGSRRWHGLKVYDYLEKQPIPETLDWDLWNATAQYHKYNVGYVDGDWRSWYDFGNGALGDWGAHLFDTAHEFLELGLPTEVIPQNIGGYSPLVFPQESTLLFKFPEREKMPPVEMTWYDGVNNLPPLPDEFGNLAEDKDIPSPTGGSIGTKENQPGKIIYGEGLTFKGGSHSSTLSIIPESKALEMKNSLPEVPESPSNHYENFLLSCKGEEKCRSSFDVSGPLTQVMMLGVIAQRLNSSLSFDPKKKKITNNEIANAYLIGPPPRKGWEEFYKL</sequence>
<feature type="domain" description="Gfo/Idh/MocA-like oxidoreductase N-terminal" evidence="2">
    <location>
        <begin position="59"/>
        <end position="180"/>
    </location>
</feature>
<dbReference type="Pfam" id="PF19051">
    <property type="entry name" value="GFO_IDH_MocA_C2"/>
    <property type="match status" value="1"/>
</dbReference>
<protein>
    <submittedName>
        <fullName evidence="4">Gfo/Idh/MocA family oxidoreductase</fullName>
    </submittedName>
</protein>
<keyword evidence="1" id="KW-1133">Transmembrane helix</keyword>
<feature type="domain" description="Gfo/Idh/MocA-like oxidoreductase bacterial type C-terminal" evidence="3">
    <location>
        <begin position="193"/>
        <end position="284"/>
    </location>
</feature>
<dbReference type="GO" id="GO:0000166">
    <property type="term" value="F:nucleotide binding"/>
    <property type="evidence" value="ECO:0007669"/>
    <property type="project" value="InterPro"/>
</dbReference>
<evidence type="ECO:0000256" key="1">
    <source>
        <dbReference type="SAM" id="Phobius"/>
    </source>
</evidence>
<dbReference type="PANTHER" id="PTHR43818">
    <property type="entry name" value="BCDNA.GH03377"/>
    <property type="match status" value="1"/>
</dbReference>
<dbReference type="Gene3D" id="3.40.50.720">
    <property type="entry name" value="NAD(P)-binding Rossmann-like Domain"/>
    <property type="match status" value="1"/>
</dbReference>
<dbReference type="EMBL" id="QWET01000006">
    <property type="protein sequence ID" value="RIH65440.1"/>
    <property type="molecule type" value="Genomic_DNA"/>
</dbReference>
<dbReference type="Proteomes" id="UP000266441">
    <property type="component" value="Unassembled WGS sequence"/>
</dbReference>
<dbReference type="PANTHER" id="PTHR43818:SF3">
    <property type="entry name" value="OXIDOREDUCTASE-RELATED"/>
    <property type="match status" value="1"/>
</dbReference>
<dbReference type="SUPFAM" id="SSF51735">
    <property type="entry name" value="NAD(P)-binding Rossmann-fold domains"/>
    <property type="match status" value="1"/>
</dbReference>
<dbReference type="AlphaFoldDB" id="A0A399D4U0"/>
<gene>
    <name evidence="4" type="ORF">D1164_09965</name>
</gene>
<keyword evidence="1" id="KW-0472">Membrane</keyword>
<name>A0A399D4U0_9BACT</name>
<dbReference type="OrthoDB" id="726883at2"/>
<evidence type="ECO:0000259" key="2">
    <source>
        <dbReference type="Pfam" id="PF01408"/>
    </source>
</evidence>
<dbReference type="InterPro" id="IPR036291">
    <property type="entry name" value="NAD(P)-bd_dom_sf"/>
</dbReference>
<dbReference type="InterPro" id="IPR000683">
    <property type="entry name" value="Gfo/Idh/MocA-like_OxRdtase_N"/>
</dbReference>
<dbReference type="InterPro" id="IPR050463">
    <property type="entry name" value="Gfo/Idh/MocA_oxidrdct_glycsds"/>
</dbReference>
<reference evidence="4 5" key="1">
    <citation type="journal article" date="2015" name="Int. J. Syst. Evol. Microbiol.">
        <title>Mariniphaga sediminis sp. nov., isolated from coastal sediment.</title>
        <authorList>
            <person name="Wang F.Q."/>
            <person name="Shen Q.Y."/>
            <person name="Chen G.J."/>
            <person name="Du Z.J."/>
        </authorList>
    </citation>
    <scope>NUCLEOTIDE SEQUENCE [LARGE SCALE GENOMIC DNA]</scope>
    <source>
        <strain evidence="4 5">SY21</strain>
    </source>
</reference>
<dbReference type="InterPro" id="IPR043906">
    <property type="entry name" value="Gfo/Idh/MocA_OxRdtase_bact_C"/>
</dbReference>
<feature type="transmembrane region" description="Helical" evidence="1">
    <location>
        <begin position="21"/>
        <end position="40"/>
    </location>
</feature>
<evidence type="ECO:0000259" key="3">
    <source>
        <dbReference type="Pfam" id="PF19051"/>
    </source>
</evidence>
<dbReference type="Gene3D" id="3.30.360.10">
    <property type="entry name" value="Dihydrodipicolinate Reductase, domain 2"/>
    <property type="match status" value="1"/>
</dbReference>
<dbReference type="Pfam" id="PF01408">
    <property type="entry name" value="GFO_IDH_MocA"/>
    <property type="match status" value="1"/>
</dbReference>
<keyword evidence="1" id="KW-0812">Transmembrane</keyword>
<dbReference type="RefSeq" id="WP_119349821.1">
    <property type="nucleotide sequence ID" value="NZ_QWET01000006.1"/>
</dbReference>
<organism evidence="4 5">
    <name type="scientific">Mariniphaga sediminis</name>
    <dbReference type="NCBI Taxonomy" id="1628158"/>
    <lineage>
        <taxon>Bacteria</taxon>
        <taxon>Pseudomonadati</taxon>
        <taxon>Bacteroidota</taxon>
        <taxon>Bacteroidia</taxon>
        <taxon>Marinilabiliales</taxon>
        <taxon>Prolixibacteraceae</taxon>
        <taxon>Mariniphaga</taxon>
    </lineage>
</organism>